<evidence type="ECO:0000313" key="8">
    <source>
        <dbReference type="EMBL" id="CUA84292.1"/>
    </source>
</evidence>
<evidence type="ECO:0000256" key="7">
    <source>
        <dbReference type="SAM" id="SignalP"/>
    </source>
</evidence>
<keyword evidence="5 7" id="KW-0732">Signal</keyword>
<feature type="chain" id="PRO_5005503506" evidence="7">
    <location>
        <begin position="20"/>
        <end position="302"/>
    </location>
</feature>
<dbReference type="Pfam" id="PF01297">
    <property type="entry name" value="ZnuA"/>
    <property type="match status" value="1"/>
</dbReference>
<dbReference type="InterPro" id="IPR050492">
    <property type="entry name" value="Bact_metal-bind_prot9"/>
</dbReference>
<dbReference type="SUPFAM" id="SSF53807">
    <property type="entry name" value="Helical backbone' metal receptor"/>
    <property type="match status" value="1"/>
</dbReference>
<sequence length="302" mass="32625">MKKIALALLLGGLSLSAWAKMPVVASFSIVADMTREIGGDRVEVVSLVGPDQDAHVFQPAPADVKKLAGAKVFVVNGLGFEGWLGRLSRSASFKGTLVEASRGIQPLKAEDAEHEHGGADHDHGHDGLDPHAWHDPVLVETYIRNIASGLSRADPEGAKTYAQRAADYTTRVRAAHQWAAKSFAAIPAAQRKVLTSHDAFHYLGKRYAISFLAPQGVSTDTEASAKQVSRLVRQIRTDKVSAVFMENMADRRLLDQLAREAGVQVGGKLYSDALSGPADPAASYLSMFRYNVETLLKALTKR</sequence>
<dbReference type="GO" id="GO:0030313">
    <property type="term" value="C:cell envelope"/>
    <property type="evidence" value="ECO:0007669"/>
    <property type="project" value="UniProtKB-SubCell"/>
</dbReference>
<dbReference type="GO" id="GO:0030001">
    <property type="term" value="P:metal ion transport"/>
    <property type="evidence" value="ECO:0007669"/>
    <property type="project" value="InterPro"/>
</dbReference>
<evidence type="ECO:0000256" key="4">
    <source>
        <dbReference type="ARBA" id="ARBA00022723"/>
    </source>
</evidence>
<dbReference type="CDD" id="cd01137">
    <property type="entry name" value="PsaA"/>
    <property type="match status" value="1"/>
</dbReference>
<dbReference type="InterPro" id="IPR006128">
    <property type="entry name" value="Lipoprotein_PsaA-like"/>
</dbReference>
<dbReference type="STRING" id="375574.GCA_001418035_01832"/>
<dbReference type="GO" id="GO:0046872">
    <property type="term" value="F:metal ion binding"/>
    <property type="evidence" value="ECO:0007669"/>
    <property type="project" value="UniProtKB-KW"/>
</dbReference>
<dbReference type="EMBL" id="CYHA01000004">
    <property type="protein sequence ID" value="CUA84292.1"/>
    <property type="molecule type" value="Genomic_DNA"/>
</dbReference>
<accession>A0A0K6GZX4</accession>
<dbReference type="InterPro" id="IPR006127">
    <property type="entry name" value="ZnuA-like"/>
</dbReference>
<keyword evidence="4" id="KW-0479">Metal-binding</keyword>
<dbReference type="AlphaFoldDB" id="A0A0K6GZX4"/>
<dbReference type="Proteomes" id="UP000243535">
    <property type="component" value="Unassembled WGS sequence"/>
</dbReference>
<evidence type="ECO:0000313" key="9">
    <source>
        <dbReference type="Proteomes" id="UP000243535"/>
    </source>
</evidence>
<evidence type="ECO:0000256" key="1">
    <source>
        <dbReference type="ARBA" id="ARBA00004196"/>
    </source>
</evidence>
<dbReference type="PANTHER" id="PTHR42953">
    <property type="entry name" value="HIGH-AFFINITY ZINC UPTAKE SYSTEM PROTEIN ZNUA-RELATED"/>
    <property type="match status" value="1"/>
</dbReference>
<keyword evidence="9" id="KW-1185">Reference proteome</keyword>
<reference evidence="9" key="1">
    <citation type="submission" date="2015-08" db="EMBL/GenBank/DDBJ databases">
        <authorList>
            <person name="Varghese N."/>
        </authorList>
    </citation>
    <scope>NUCLEOTIDE SEQUENCE [LARGE SCALE GENOMIC DNA]</scope>
    <source>
        <strain evidence="9">DSM 17901</strain>
    </source>
</reference>
<gene>
    <name evidence="8" type="ORF">Ga0061063_2042</name>
</gene>
<proteinExistence type="inferred from homology"/>
<dbReference type="PRINTS" id="PR00690">
    <property type="entry name" value="ADHESNFAMILY"/>
</dbReference>
<dbReference type="InterPro" id="IPR006129">
    <property type="entry name" value="AdhesinB"/>
</dbReference>
<dbReference type="Gene3D" id="3.40.50.1980">
    <property type="entry name" value="Nitrogenase molybdenum iron protein domain"/>
    <property type="match status" value="2"/>
</dbReference>
<protein>
    <submittedName>
        <fullName evidence="8">ABC-type Zn uptake system ZnuABC, Zn-binding component ZnuA</fullName>
    </submittedName>
</protein>
<feature type="signal peptide" evidence="7">
    <location>
        <begin position="1"/>
        <end position="19"/>
    </location>
</feature>
<name>A0A0K6GZX4_9NEIS</name>
<keyword evidence="3 6" id="KW-0813">Transport</keyword>
<dbReference type="GO" id="GO:0007155">
    <property type="term" value="P:cell adhesion"/>
    <property type="evidence" value="ECO:0007669"/>
    <property type="project" value="InterPro"/>
</dbReference>
<evidence type="ECO:0000256" key="2">
    <source>
        <dbReference type="ARBA" id="ARBA00011028"/>
    </source>
</evidence>
<comment type="similarity">
    <text evidence="2 6">Belongs to the bacterial solute-binding protein 9 family.</text>
</comment>
<evidence type="ECO:0000256" key="3">
    <source>
        <dbReference type="ARBA" id="ARBA00022448"/>
    </source>
</evidence>
<dbReference type="OrthoDB" id="9793396at2"/>
<comment type="subcellular location">
    <subcellularLocation>
        <location evidence="1">Cell envelope</location>
    </subcellularLocation>
</comment>
<evidence type="ECO:0000256" key="6">
    <source>
        <dbReference type="RuleBase" id="RU003512"/>
    </source>
</evidence>
<evidence type="ECO:0000256" key="5">
    <source>
        <dbReference type="ARBA" id="ARBA00022729"/>
    </source>
</evidence>
<dbReference type="PRINTS" id="PR00691">
    <property type="entry name" value="ADHESINB"/>
</dbReference>
<dbReference type="PANTHER" id="PTHR42953:SF1">
    <property type="entry name" value="METAL-BINDING PROTEIN HI_0362-RELATED"/>
    <property type="match status" value="1"/>
</dbReference>
<dbReference type="RefSeq" id="WP_055434075.1">
    <property type="nucleotide sequence ID" value="NZ_CYHA01000004.1"/>
</dbReference>
<organism evidence="8 9">
    <name type="scientific">Gulbenkiania indica</name>
    <dbReference type="NCBI Taxonomy" id="375574"/>
    <lineage>
        <taxon>Bacteria</taxon>
        <taxon>Pseudomonadati</taxon>
        <taxon>Pseudomonadota</taxon>
        <taxon>Betaproteobacteria</taxon>
        <taxon>Neisseriales</taxon>
        <taxon>Chromobacteriaceae</taxon>
        <taxon>Gulbenkiania</taxon>
    </lineage>
</organism>